<evidence type="ECO:0000313" key="6">
    <source>
        <dbReference type="Proteomes" id="UP001244011"/>
    </source>
</evidence>
<feature type="domain" description="ELYS-like" evidence="4">
    <location>
        <begin position="37"/>
        <end position="255"/>
    </location>
</feature>
<dbReference type="GO" id="GO:0005634">
    <property type="term" value="C:nucleus"/>
    <property type="evidence" value="ECO:0007669"/>
    <property type="project" value="UniProtKB-SubCell"/>
</dbReference>
<keyword evidence="2" id="KW-0539">Nucleus</keyword>
<keyword evidence="6" id="KW-1185">Reference proteome</keyword>
<protein>
    <submittedName>
        <fullName evidence="5">Nuclear pore complex assembly-domain-containing protein</fullName>
    </submittedName>
</protein>
<feature type="region of interest" description="Disordered" evidence="3">
    <location>
        <begin position="282"/>
        <end position="302"/>
    </location>
</feature>
<reference evidence="5" key="1">
    <citation type="submission" date="2023-06" db="EMBL/GenBank/DDBJ databases">
        <title>Genome-scale phylogeny and comparative genomics of the fungal order Sordariales.</title>
        <authorList>
            <consortium name="Lawrence Berkeley National Laboratory"/>
            <person name="Hensen N."/>
            <person name="Bonometti L."/>
            <person name="Westerberg I."/>
            <person name="Brannstrom I.O."/>
            <person name="Guillou S."/>
            <person name="Cros-Aarteil S."/>
            <person name="Calhoun S."/>
            <person name="Haridas S."/>
            <person name="Kuo A."/>
            <person name="Mondo S."/>
            <person name="Pangilinan J."/>
            <person name="Riley R."/>
            <person name="Labutti K."/>
            <person name="Andreopoulos B."/>
            <person name="Lipzen A."/>
            <person name="Chen C."/>
            <person name="Yanf M."/>
            <person name="Daum C."/>
            <person name="Ng V."/>
            <person name="Clum A."/>
            <person name="Steindorff A."/>
            <person name="Ohm R."/>
            <person name="Martin F."/>
            <person name="Silar P."/>
            <person name="Natvig D."/>
            <person name="Lalanne C."/>
            <person name="Gautier V."/>
            <person name="Ament-Velasquez S.L."/>
            <person name="Kruys A."/>
            <person name="Hutchinson M.I."/>
            <person name="Powell A.J."/>
            <person name="Barry K."/>
            <person name="Miller A.N."/>
            <person name="Grigoriev I.V."/>
            <person name="Debuchy R."/>
            <person name="Gladieux P."/>
            <person name="Thoren M.H."/>
            <person name="Johannesson H."/>
        </authorList>
    </citation>
    <scope>NUCLEOTIDE SEQUENCE</scope>
    <source>
        <strain evidence="5">8032-3</strain>
    </source>
</reference>
<evidence type="ECO:0000256" key="3">
    <source>
        <dbReference type="SAM" id="MobiDB-lite"/>
    </source>
</evidence>
<dbReference type="Pfam" id="PF13934">
    <property type="entry name" value="ELYS"/>
    <property type="match status" value="1"/>
</dbReference>
<comment type="caution">
    <text evidence="5">The sequence shown here is derived from an EMBL/GenBank/DDBJ whole genome shotgun (WGS) entry which is preliminary data.</text>
</comment>
<evidence type="ECO:0000313" key="5">
    <source>
        <dbReference type="EMBL" id="KAK1767301.1"/>
    </source>
</evidence>
<comment type="subcellular location">
    <subcellularLocation>
        <location evidence="1">Nucleus</location>
    </subcellularLocation>
</comment>
<organism evidence="5 6">
    <name type="scientific">Phialemonium atrogriseum</name>
    <dbReference type="NCBI Taxonomy" id="1093897"/>
    <lineage>
        <taxon>Eukaryota</taxon>
        <taxon>Fungi</taxon>
        <taxon>Dikarya</taxon>
        <taxon>Ascomycota</taxon>
        <taxon>Pezizomycotina</taxon>
        <taxon>Sordariomycetes</taxon>
        <taxon>Sordariomycetidae</taxon>
        <taxon>Cephalothecales</taxon>
        <taxon>Cephalothecaceae</taxon>
        <taxon>Phialemonium</taxon>
    </lineage>
</organism>
<evidence type="ECO:0000256" key="1">
    <source>
        <dbReference type="ARBA" id="ARBA00004123"/>
    </source>
</evidence>
<evidence type="ECO:0000259" key="4">
    <source>
        <dbReference type="Pfam" id="PF13934"/>
    </source>
</evidence>
<sequence>MLDYNRLHAVFPSDGAVPYDQRGIQEIETLRKTLDGVLFIDRVLKALGIGEAKAYPPKGENGLRSLHQQVCDSKASAHHKLSVFYYFLLDYDGVRGSRSQVSEDFAIKSGLPKKYQILMRGLWHMDRKEFKFALEHLAHPSLPPEFADEIVIILVRHAKANDYSLPLAYYHTTQPVFKKSEALDLLFGALARTSVTEALYFSRTHAESTRRLLFEKLILSVVDDRTAGSARNRELVSLPLDGAEEAWFNEYLTSGEGNKLKLAATTVETRRIITGRHRGQIRARGLDDSTATARPARSRPSR</sequence>
<dbReference type="GeneID" id="85316140"/>
<accession>A0AAJ0C440</accession>
<evidence type="ECO:0000256" key="2">
    <source>
        <dbReference type="ARBA" id="ARBA00023242"/>
    </source>
</evidence>
<dbReference type="AlphaFoldDB" id="A0AAJ0C440"/>
<dbReference type="RefSeq" id="XP_060283514.1">
    <property type="nucleotide sequence ID" value="XM_060432953.1"/>
</dbReference>
<dbReference type="Proteomes" id="UP001244011">
    <property type="component" value="Unassembled WGS sequence"/>
</dbReference>
<proteinExistence type="predicted"/>
<dbReference type="EMBL" id="MU839008">
    <property type="protein sequence ID" value="KAK1767301.1"/>
    <property type="molecule type" value="Genomic_DNA"/>
</dbReference>
<name>A0AAJ0C440_9PEZI</name>
<dbReference type="InterPro" id="IPR025151">
    <property type="entry name" value="ELYS_dom"/>
</dbReference>
<gene>
    <name evidence="5" type="ORF">QBC33DRAFT_65077</name>
</gene>